<dbReference type="EMBL" id="VSSQ01130525">
    <property type="protein sequence ID" value="MPN58145.1"/>
    <property type="molecule type" value="Genomic_DNA"/>
</dbReference>
<protein>
    <recommendedName>
        <fullName evidence="1">SLH domain-containing protein</fullName>
    </recommendedName>
</protein>
<sequence>MLVNNYLTFAKFNISVTQQAIVFDDESKIADWAKPATQTVQKLGIIEGMGQNLFDPQRVSTRAQVSTVLQRMISEVISKNSN</sequence>
<dbReference type="AlphaFoldDB" id="A0A645J353"/>
<comment type="caution">
    <text evidence="2">The sequence shown here is derived from an EMBL/GenBank/DDBJ whole genome shotgun (WGS) entry which is preliminary data.</text>
</comment>
<feature type="domain" description="SLH" evidence="1">
    <location>
        <begin position="20"/>
        <end position="82"/>
    </location>
</feature>
<dbReference type="PROSITE" id="PS51272">
    <property type="entry name" value="SLH"/>
    <property type="match status" value="1"/>
</dbReference>
<evidence type="ECO:0000259" key="1">
    <source>
        <dbReference type="PROSITE" id="PS51272"/>
    </source>
</evidence>
<dbReference type="Pfam" id="PF00395">
    <property type="entry name" value="SLH"/>
    <property type="match status" value="1"/>
</dbReference>
<accession>A0A645J353</accession>
<evidence type="ECO:0000313" key="2">
    <source>
        <dbReference type="EMBL" id="MPN58145.1"/>
    </source>
</evidence>
<name>A0A645J353_9ZZZZ</name>
<dbReference type="InterPro" id="IPR001119">
    <property type="entry name" value="SLH_dom"/>
</dbReference>
<reference evidence="2" key="1">
    <citation type="submission" date="2019-08" db="EMBL/GenBank/DDBJ databases">
        <authorList>
            <person name="Kucharzyk K."/>
            <person name="Murdoch R.W."/>
            <person name="Higgins S."/>
            <person name="Loffler F."/>
        </authorList>
    </citation>
    <scope>NUCLEOTIDE SEQUENCE</scope>
</reference>
<proteinExistence type="predicted"/>
<gene>
    <name evidence="2" type="ORF">SDC9_205846</name>
</gene>
<organism evidence="2">
    <name type="scientific">bioreactor metagenome</name>
    <dbReference type="NCBI Taxonomy" id="1076179"/>
    <lineage>
        <taxon>unclassified sequences</taxon>
        <taxon>metagenomes</taxon>
        <taxon>ecological metagenomes</taxon>
    </lineage>
</organism>